<evidence type="ECO:0000313" key="4">
    <source>
        <dbReference type="Proteomes" id="UP000012062"/>
    </source>
</evidence>
<dbReference type="eggNOG" id="COG2026">
    <property type="taxonomic scope" value="Bacteria"/>
</dbReference>
<reference evidence="3 4" key="1">
    <citation type="submission" date="2013-02" db="EMBL/GenBank/DDBJ databases">
        <authorList>
            <person name="Genoscope - CEA"/>
        </authorList>
    </citation>
    <scope>NUCLEOTIDE SEQUENCE [LARGE SCALE GENOMIC DNA]</scope>
    <source>
        <strain evidence="3 4">STM 2683</strain>
    </source>
</reference>
<dbReference type="STRING" id="1297569.MESS2_650054"/>
<comment type="similarity">
    <text evidence="1">Belongs to the RelE toxin family.</text>
</comment>
<sequence length="87" mass="10324">MWTIRVEKRALKDISRLQRSDQRRILDFLENRLAQRDNPRELGEALTGPLAGLWKYRVGSFRILTRIDDSAIAIWVVQVGDRREVYR</sequence>
<accession>M5ESE6</accession>
<proteinExistence type="inferred from homology"/>
<dbReference type="SUPFAM" id="SSF143011">
    <property type="entry name" value="RelE-like"/>
    <property type="match status" value="1"/>
</dbReference>
<dbReference type="EMBL" id="CAUM01000134">
    <property type="protein sequence ID" value="CCV07829.1"/>
    <property type="molecule type" value="Genomic_DNA"/>
</dbReference>
<dbReference type="Pfam" id="PF05016">
    <property type="entry name" value="ParE_toxin"/>
    <property type="match status" value="1"/>
</dbReference>
<keyword evidence="4" id="KW-1185">Reference proteome</keyword>
<evidence type="ECO:0000256" key="1">
    <source>
        <dbReference type="ARBA" id="ARBA00006226"/>
    </source>
</evidence>
<dbReference type="AlphaFoldDB" id="M5ESE6"/>
<dbReference type="PANTHER" id="PTHR35601">
    <property type="entry name" value="TOXIN RELE"/>
    <property type="match status" value="1"/>
</dbReference>
<evidence type="ECO:0000256" key="2">
    <source>
        <dbReference type="ARBA" id="ARBA00022649"/>
    </source>
</evidence>
<comment type="caution">
    <text evidence="3">The sequence shown here is derived from an EMBL/GenBank/DDBJ whole genome shotgun (WGS) entry which is preliminary data.</text>
</comment>
<dbReference type="PANTHER" id="PTHR35601:SF1">
    <property type="entry name" value="TOXIN RELE"/>
    <property type="match status" value="1"/>
</dbReference>
<name>M5ESE6_9HYPH</name>
<dbReference type="InterPro" id="IPR035093">
    <property type="entry name" value="RelE/ParE_toxin_dom_sf"/>
</dbReference>
<evidence type="ECO:0000313" key="3">
    <source>
        <dbReference type="EMBL" id="CCV07829.1"/>
    </source>
</evidence>
<dbReference type="InterPro" id="IPR007712">
    <property type="entry name" value="RelE/ParE_toxin"/>
</dbReference>
<dbReference type="Gene3D" id="3.30.2310.20">
    <property type="entry name" value="RelE-like"/>
    <property type="match status" value="1"/>
</dbReference>
<keyword evidence="2" id="KW-1277">Toxin-antitoxin system</keyword>
<dbReference type="RefSeq" id="WP_008876707.1">
    <property type="nucleotide sequence ID" value="NZ_CAUM01000134.1"/>
</dbReference>
<dbReference type="Proteomes" id="UP000012062">
    <property type="component" value="Unassembled WGS sequence"/>
</dbReference>
<gene>
    <name evidence="3" type="ORF">MESS2_650054</name>
</gene>
<organism evidence="3 4">
    <name type="scientific">Mesorhizobium metallidurans STM 2683</name>
    <dbReference type="NCBI Taxonomy" id="1297569"/>
    <lineage>
        <taxon>Bacteria</taxon>
        <taxon>Pseudomonadati</taxon>
        <taxon>Pseudomonadota</taxon>
        <taxon>Alphaproteobacteria</taxon>
        <taxon>Hyphomicrobiales</taxon>
        <taxon>Phyllobacteriaceae</taxon>
        <taxon>Mesorhizobium</taxon>
    </lineage>
</organism>
<protein>
    <submittedName>
        <fullName evidence="3">Addiction module toxin, RelE/StbE family</fullName>
    </submittedName>
</protein>